<dbReference type="RefSeq" id="WP_036276569.1">
    <property type="nucleotide sequence ID" value="NZ_CP014476.1"/>
</dbReference>
<name>A0A126T7S2_9GAMM</name>
<protein>
    <submittedName>
        <fullName evidence="1">Uncharacterized protein</fullName>
    </submittedName>
</protein>
<proteinExistence type="predicted"/>
<dbReference type="KEGG" id="mdn:JT25_015185"/>
<reference evidence="1 2" key="1">
    <citation type="journal article" date="2015" name="Environ. Microbiol.">
        <title>Methane oxidation coupled to nitrate reduction under hypoxia by the Gammaproteobacterium Methylomonas denitrificans, sp. nov. type strain FJG1.</title>
        <authorList>
            <person name="Kits K.D."/>
            <person name="Klotz M.G."/>
            <person name="Stein L.Y."/>
        </authorList>
    </citation>
    <scope>NUCLEOTIDE SEQUENCE [LARGE SCALE GENOMIC DNA]</scope>
    <source>
        <strain evidence="1 2">FJG1</strain>
    </source>
</reference>
<dbReference type="AlphaFoldDB" id="A0A126T7S2"/>
<evidence type="ECO:0000313" key="1">
    <source>
        <dbReference type="EMBL" id="AMK77804.1"/>
    </source>
</evidence>
<dbReference type="Proteomes" id="UP000030512">
    <property type="component" value="Chromosome"/>
</dbReference>
<organism evidence="1 2">
    <name type="scientific">Methylomonas denitrificans</name>
    <dbReference type="NCBI Taxonomy" id="1538553"/>
    <lineage>
        <taxon>Bacteria</taxon>
        <taxon>Pseudomonadati</taxon>
        <taxon>Pseudomonadota</taxon>
        <taxon>Gammaproteobacteria</taxon>
        <taxon>Methylococcales</taxon>
        <taxon>Methylococcaceae</taxon>
        <taxon>Methylomonas</taxon>
    </lineage>
</organism>
<sequence>MNIAVPEVFASHRLLLMYKGDISALTMFAQQAGGSVCFPQSLPPLSVAFDEDAAVAEGKITVHPATLVSAINQILGFDNDLLYAEAGYQEYVDTPKGIVTVYMARFKLLDPPHRLMQTLGCQMRTLPELRGRPPAEMELLRRAYTKMMEG</sequence>
<accession>A0A126T7S2</accession>
<dbReference type="STRING" id="1538553.JT25_015185"/>
<dbReference type="EMBL" id="CP014476">
    <property type="protein sequence ID" value="AMK77804.1"/>
    <property type="molecule type" value="Genomic_DNA"/>
</dbReference>
<evidence type="ECO:0000313" key="2">
    <source>
        <dbReference type="Proteomes" id="UP000030512"/>
    </source>
</evidence>
<keyword evidence="2" id="KW-1185">Reference proteome</keyword>
<dbReference type="OrthoDB" id="6088517at2"/>
<gene>
    <name evidence="1" type="ORF">JT25_015185</name>
</gene>